<dbReference type="Proteomes" id="UP001246372">
    <property type="component" value="Unassembled WGS sequence"/>
</dbReference>
<accession>A0ABU3P7J1</accession>
<dbReference type="EMBL" id="JAVXZY010000001">
    <property type="protein sequence ID" value="MDT8998552.1"/>
    <property type="molecule type" value="Genomic_DNA"/>
</dbReference>
<proteinExistence type="predicted"/>
<reference evidence="1" key="1">
    <citation type="submission" date="2023-09" db="EMBL/GenBank/DDBJ databases">
        <title>Paucibacter sp. APW11 Genome sequencing and assembly.</title>
        <authorList>
            <person name="Kim I."/>
        </authorList>
    </citation>
    <scope>NUCLEOTIDE SEQUENCE</scope>
    <source>
        <strain evidence="1">APW11</strain>
    </source>
</reference>
<dbReference type="InterPro" id="IPR022265">
    <property type="entry name" value="CHP03790"/>
</dbReference>
<comment type="caution">
    <text evidence="1">The sequence shown here is derived from an EMBL/GenBank/DDBJ whole genome shotgun (WGS) entry which is preliminary data.</text>
</comment>
<sequence length="359" mass="37755">MSATSSPAAASAAGTGAPWVAVPRLTTRLQASELGVVINQNDPLSVALGEYYIRRRGIAAEQVLRVEVPLKPALSFAEFEALREKIQTTLGSRVQALALVWSQPYAVECNSITAALAIGFQGALCQQSCAPSRPSPMFNSASSRPHADLGVLPAMLLAARSLEAGKALIERGIAADGSAVAAERRPGSVLPQAYFLSSDDKARNVRAALFPRAGVLAGMQIRQQPVSAEPLPNALLLSSGQMRVEGLDKIGWLPGALADHLTSFGGRLDAPPQSAQMSAIEWLDAGATASYGTVSEPCNHLQKFPHPQVLLLHYLQGATALEAYWRSVAWPGQGVFIGEPLAAPFAAVPPRAASAVSRQ</sequence>
<evidence type="ECO:0000313" key="1">
    <source>
        <dbReference type="EMBL" id="MDT8998552.1"/>
    </source>
</evidence>
<organism evidence="1 2">
    <name type="scientific">Roseateles aquae</name>
    <dbReference type="NCBI Taxonomy" id="3077235"/>
    <lineage>
        <taxon>Bacteria</taxon>
        <taxon>Pseudomonadati</taxon>
        <taxon>Pseudomonadota</taxon>
        <taxon>Betaproteobacteria</taxon>
        <taxon>Burkholderiales</taxon>
        <taxon>Sphaerotilaceae</taxon>
        <taxon>Roseateles</taxon>
    </lineage>
</organism>
<dbReference type="RefSeq" id="WP_315648930.1">
    <property type="nucleotide sequence ID" value="NZ_JAVXZY010000001.1"/>
</dbReference>
<name>A0ABU3P7J1_9BURK</name>
<gene>
    <name evidence="1" type="ORF">RQP53_04625</name>
</gene>
<keyword evidence="2" id="KW-1185">Reference proteome</keyword>
<evidence type="ECO:0000313" key="2">
    <source>
        <dbReference type="Proteomes" id="UP001246372"/>
    </source>
</evidence>
<dbReference type="NCBIfam" id="TIGR03790">
    <property type="entry name" value="TIGR03790 family protein"/>
    <property type="match status" value="1"/>
</dbReference>
<protein>
    <submittedName>
        <fullName evidence="1">TIGR03790 family protein</fullName>
    </submittedName>
</protein>